<name>A0A0M8ZW87_9HYME</name>
<organism evidence="2 3">
    <name type="scientific">Melipona quadrifasciata</name>
    <dbReference type="NCBI Taxonomy" id="166423"/>
    <lineage>
        <taxon>Eukaryota</taxon>
        <taxon>Metazoa</taxon>
        <taxon>Ecdysozoa</taxon>
        <taxon>Arthropoda</taxon>
        <taxon>Hexapoda</taxon>
        <taxon>Insecta</taxon>
        <taxon>Pterygota</taxon>
        <taxon>Neoptera</taxon>
        <taxon>Endopterygota</taxon>
        <taxon>Hymenoptera</taxon>
        <taxon>Apocrita</taxon>
        <taxon>Aculeata</taxon>
        <taxon>Apoidea</taxon>
        <taxon>Anthophila</taxon>
        <taxon>Apidae</taxon>
        <taxon>Melipona</taxon>
    </lineage>
</organism>
<evidence type="ECO:0000313" key="2">
    <source>
        <dbReference type="EMBL" id="KOX70883.1"/>
    </source>
</evidence>
<dbReference type="Proteomes" id="UP000053105">
    <property type="component" value="Unassembled WGS sequence"/>
</dbReference>
<evidence type="ECO:0000313" key="3">
    <source>
        <dbReference type="Proteomes" id="UP000053105"/>
    </source>
</evidence>
<sequence length="317" mass="36243">MCDSVLKRKYTPTITDILRATDRQRSNRKFNFSLLQRSDPECNKQSYANTRILFTKDNIRGTTVRNHRRNRDERSSNHPYPPSSAFGHIFSLRGTLFVAASKGKGSGQPLDCLFIPTAFSSFGIYDTVIVISVTERMTIVLKFKHSCYLTLRKVYVPKTCQDGVAFNSSGQRRLKKEKKHILISARRILNKTEQNEKIKGIKIFDCYCAAAGGSYMVPIVIFSKIEGVGMEEILFEMFIFLFQRQMIKKQQQSNCFKADAFIFAQKRYCGKYSFGVAGISGVRVTFARKWFHVHLLVSGVRLDLPQVMFSLGFLDLS</sequence>
<dbReference type="AlphaFoldDB" id="A0A0M8ZW87"/>
<gene>
    <name evidence="2" type="ORF">WN51_03311</name>
</gene>
<keyword evidence="3" id="KW-1185">Reference proteome</keyword>
<dbReference type="EMBL" id="KQ435850">
    <property type="protein sequence ID" value="KOX70883.1"/>
    <property type="molecule type" value="Genomic_DNA"/>
</dbReference>
<evidence type="ECO:0000256" key="1">
    <source>
        <dbReference type="SAM" id="MobiDB-lite"/>
    </source>
</evidence>
<protein>
    <submittedName>
        <fullName evidence="2">Uncharacterized protein</fullName>
    </submittedName>
</protein>
<proteinExistence type="predicted"/>
<accession>A0A0M8ZW87</accession>
<feature type="region of interest" description="Disordered" evidence="1">
    <location>
        <begin position="63"/>
        <end position="82"/>
    </location>
</feature>
<reference evidence="2 3" key="1">
    <citation type="submission" date="2015-07" db="EMBL/GenBank/DDBJ databases">
        <title>The genome of Melipona quadrifasciata.</title>
        <authorList>
            <person name="Pan H."/>
            <person name="Kapheim K."/>
        </authorList>
    </citation>
    <scope>NUCLEOTIDE SEQUENCE [LARGE SCALE GENOMIC DNA]</scope>
    <source>
        <strain evidence="2">0111107301</strain>
        <tissue evidence="2">Whole body</tissue>
    </source>
</reference>